<protein>
    <submittedName>
        <fullName evidence="2">Uncharacterized protein</fullName>
    </submittedName>
</protein>
<dbReference type="EMBL" id="SRLO01002235">
    <property type="protein sequence ID" value="TNN33475.1"/>
    <property type="molecule type" value="Genomic_DNA"/>
</dbReference>
<evidence type="ECO:0000256" key="1">
    <source>
        <dbReference type="SAM" id="MobiDB-lite"/>
    </source>
</evidence>
<accession>A0A4Z2EX86</accession>
<evidence type="ECO:0000313" key="3">
    <source>
        <dbReference type="Proteomes" id="UP000314294"/>
    </source>
</evidence>
<keyword evidence="3" id="KW-1185">Reference proteome</keyword>
<gene>
    <name evidence="2" type="ORF">EYF80_056362</name>
</gene>
<feature type="compositionally biased region" description="Polar residues" evidence="1">
    <location>
        <begin position="1"/>
        <end position="13"/>
    </location>
</feature>
<feature type="region of interest" description="Disordered" evidence="1">
    <location>
        <begin position="52"/>
        <end position="90"/>
    </location>
</feature>
<comment type="caution">
    <text evidence="2">The sequence shown here is derived from an EMBL/GenBank/DDBJ whole genome shotgun (WGS) entry which is preliminary data.</text>
</comment>
<organism evidence="2 3">
    <name type="scientific">Liparis tanakae</name>
    <name type="common">Tanaka's snailfish</name>
    <dbReference type="NCBI Taxonomy" id="230148"/>
    <lineage>
        <taxon>Eukaryota</taxon>
        <taxon>Metazoa</taxon>
        <taxon>Chordata</taxon>
        <taxon>Craniata</taxon>
        <taxon>Vertebrata</taxon>
        <taxon>Euteleostomi</taxon>
        <taxon>Actinopterygii</taxon>
        <taxon>Neopterygii</taxon>
        <taxon>Teleostei</taxon>
        <taxon>Neoteleostei</taxon>
        <taxon>Acanthomorphata</taxon>
        <taxon>Eupercaria</taxon>
        <taxon>Perciformes</taxon>
        <taxon>Cottioidei</taxon>
        <taxon>Cottales</taxon>
        <taxon>Liparidae</taxon>
        <taxon>Liparis</taxon>
    </lineage>
</organism>
<reference evidence="2 3" key="1">
    <citation type="submission" date="2019-03" db="EMBL/GenBank/DDBJ databases">
        <title>First draft genome of Liparis tanakae, snailfish: a comprehensive survey of snailfish specific genes.</title>
        <authorList>
            <person name="Kim W."/>
            <person name="Song I."/>
            <person name="Jeong J.-H."/>
            <person name="Kim D."/>
            <person name="Kim S."/>
            <person name="Ryu S."/>
            <person name="Song J.Y."/>
            <person name="Lee S.K."/>
        </authorList>
    </citation>
    <scope>NUCLEOTIDE SEQUENCE [LARGE SCALE GENOMIC DNA]</scope>
    <source>
        <tissue evidence="2">Muscle</tissue>
    </source>
</reference>
<proteinExistence type="predicted"/>
<feature type="region of interest" description="Disordered" evidence="1">
    <location>
        <begin position="1"/>
        <end position="36"/>
    </location>
</feature>
<sequence length="130" mass="14094">MSSTQCRETNDTPPTRAAPPPCGRSRYGTEARRPTGVRHAFPFLPILLASELTTPSNPNRPGEKKRRFSSIPGPAIRDEDSHGPVDTGGYIGSHGAPEIFGNSLSSGLFWTFKGIHMGVLLHPAVQLYQL</sequence>
<dbReference type="Proteomes" id="UP000314294">
    <property type="component" value="Unassembled WGS sequence"/>
</dbReference>
<dbReference type="AlphaFoldDB" id="A0A4Z2EX86"/>
<evidence type="ECO:0000313" key="2">
    <source>
        <dbReference type="EMBL" id="TNN33475.1"/>
    </source>
</evidence>
<name>A0A4Z2EX86_9TELE</name>